<evidence type="ECO:0000313" key="3">
    <source>
        <dbReference type="Proteomes" id="UP000201555"/>
    </source>
</evidence>
<keyword evidence="1" id="KW-0472">Membrane</keyword>
<proteinExistence type="predicted"/>
<name>Q0GK53_9CLOS</name>
<dbReference type="RefSeq" id="YP_762623.1">
    <property type="nucleotide sequence ID" value="NC_008366.1"/>
</dbReference>
<evidence type="ECO:0000256" key="1">
    <source>
        <dbReference type="SAM" id="Phobius"/>
    </source>
</evidence>
<keyword evidence="1" id="KW-0812">Transmembrane</keyword>
<organism evidence="2 3">
    <name type="scientific">Strawberry chlorotic fleck-associated virus</name>
    <dbReference type="NCBI Taxonomy" id="399314"/>
    <lineage>
        <taxon>Viruses</taxon>
        <taxon>Riboviria</taxon>
        <taxon>Orthornavirae</taxon>
        <taxon>Kitrinoviricota</taxon>
        <taxon>Alsuviricetes</taxon>
        <taxon>Martellivirales</taxon>
        <taxon>Closteroviridae</taxon>
        <taxon>Closterovirus</taxon>
        <taxon>Closterovirus fragariae</taxon>
    </lineage>
</organism>
<dbReference type="EMBL" id="DQ860839">
    <property type="protein sequence ID" value="ABI23192.1"/>
    <property type="molecule type" value="Genomic_RNA"/>
</dbReference>
<keyword evidence="1" id="KW-1133">Transmembrane helix</keyword>
<dbReference type="Proteomes" id="UP000201555">
    <property type="component" value="Segment"/>
</dbReference>
<protein>
    <submittedName>
        <fullName evidence="2">p28</fullName>
    </submittedName>
</protein>
<accession>Q0GK53</accession>
<dbReference type="KEGG" id="vg:5179524"/>
<feature type="transmembrane region" description="Helical" evidence="1">
    <location>
        <begin position="223"/>
        <end position="242"/>
    </location>
</feature>
<keyword evidence="3" id="KW-1185">Reference proteome</keyword>
<sequence length="248" mass="27679">MSTLLSLQKVNRFVCVVVPDSWTGDVFGFNVNKSQANKFSYGDYAYISMQEDLSKSHVILFAFEEDNMYHIKYIQTISSSISVSSTDEVVKDFTVEDLSAVKFTLRVLRDESILSCEVHEMRVKVKVGYSSFIKFGTISYVPPGEGHINTVKPSFQFVFDTLRSDLSSETVIVESGCPTATACSLTPAKSPFSQGALFEELEASESYRDHEEKIYRCLRASSMVSFIICFGLVIAVVVVLIMNSQNHG</sequence>
<dbReference type="GeneID" id="5179524"/>
<evidence type="ECO:0000313" key="2">
    <source>
        <dbReference type="EMBL" id="ABI23192.1"/>
    </source>
</evidence>
<reference evidence="2 3" key="1">
    <citation type="journal article" date="2007" name="Virus Res.">
        <title>Strawberry chlorotic fleck: identification and characterization of a novel Closterovirus associated with the disease.</title>
        <authorList>
            <person name="Tzanetakis I.E."/>
            <person name="Martin R.R."/>
        </authorList>
    </citation>
    <scope>NUCLEOTIDE SEQUENCE [LARGE SCALE GENOMIC DNA]</scope>
</reference>